<evidence type="ECO:0000313" key="10">
    <source>
        <dbReference type="Proteomes" id="UP000078348"/>
    </source>
</evidence>
<comment type="caution">
    <text evidence="9">The sequence shown here is derived from an EMBL/GenBank/DDBJ whole genome shotgun (WGS) entry which is preliminary data.</text>
</comment>
<dbReference type="EMBL" id="LXWW01000129">
    <property type="protein sequence ID" value="OAO15570.1"/>
    <property type="molecule type" value="Genomic_DNA"/>
</dbReference>
<gene>
    <name evidence="9" type="ORF">AV274_2643</name>
</gene>
<dbReference type="PROSITE" id="PS51363">
    <property type="entry name" value="W2"/>
    <property type="match status" value="1"/>
</dbReference>
<dbReference type="InterPro" id="IPR029044">
    <property type="entry name" value="Nucleotide-diphossugar_trans"/>
</dbReference>
<keyword evidence="9" id="KW-0648">Protein biosynthesis</keyword>
<dbReference type="SUPFAM" id="SSF53448">
    <property type="entry name" value="Nucleotide-diphospho-sugar transferases"/>
    <property type="match status" value="1"/>
</dbReference>
<evidence type="ECO:0000313" key="9">
    <source>
        <dbReference type="EMBL" id="OAO15570.1"/>
    </source>
</evidence>
<dbReference type="STRING" id="478820.A0A196SET1"/>
<dbReference type="OrthoDB" id="424572at2759"/>
<dbReference type="PANTHER" id="PTHR45887">
    <property type="entry name" value="TRANSLATION INITIATION FACTOR EIF-2B SUBUNIT EPSILON"/>
    <property type="match status" value="1"/>
</dbReference>
<evidence type="ECO:0000256" key="1">
    <source>
        <dbReference type="ARBA" id="ARBA00004514"/>
    </source>
</evidence>
<dbReference type="AlphaFoldDB" id="A0A196SET1"/>
<comment type="subcellular location">
    <subcellularLocation>
        <location evidence="1">Cytoplasm</location>
        <location evidence="1">Cytosol</location>
    </subcellularLocation>
</comment>
<dbReference type="InterPro" id="IPR051956">
    <property type="entry name" value="eIF2B_epsilon"/>
</dbReference>
<dbReference type="SUPFAM" id="SSF48371">
    <property type="entry name" value="ARM repeat"/>
    <property type="match status" value="1"/>
</dbReference>
<accession>A0A196SET1</accession>
<organism evidence="9 10">
    <name type="scientific">Blastocystis sp. subtype 1 (strain ATCC 50177 / NandII)</name>
    <dbReference type="NCBI Taxonomy" id="478820"/>
    <lineage>
        <taxon>Eukaryota</taxon>
        <taxon>Sar</taxon>
        <taxon>Stramenopiles</taxon>
        <taxon>Bigyra</taxon>
        <taxon>Opalozoa</taxon>
        <taxon>Opalinata</taxon>
        <taxon>Blastocystidae</taxon>
        <taxon>Blastocystis</taxon>
    </lineage>
</organism>
<evidence type="ECO:0000256" key="4">
    <source>
        <dbReference type="ARBA" id="ARBA00044144"/>
    </source>
</evidence>
<proteinExistence type="inferred from homology"/>
<reference evidence="9 10" key="1">
    <citation type="submission" date="2016-05" db="EMBL/GenBank/DDBJ databases">
        <title>Nuclear genome of Blastocystis sp. subtype 1 NandII.</title>
        <authorList>
            <person name="Gentekaki E."/>
            <person name="Curtis B."/>
            <person name="Stairs C."/>
            <person name="Eme L."/>
            <person name="Herman E."/>
            <person name="Klimes V."/>
            <person name="Arias M.C."/>
            <person name="Elias M."/>
            <person name="Hilliou F."/>
            <person name="Klute M."/>
            <person name="Malik S.-B."/>
            <person name="Pightling A."/>
            <person name="Rachubinski R."/>
            <person name="Salas D."/>
            <person name="Schlacht A."/>
            <person name="Suga H."/>
            <person name="Archibald J."/>
            <person name="Ball S.G."/>
            <person name="Clark G."/>
            <person name="Dacks J."/>
            <person name="Van Der Giezen M."/>
            <person name="Tsaousis A."/>
            <person name="Roger A."/>
        </authorList>
    </citation>
    <scope>NUCLEOTIDE SEQUENCE [LARGE SCALE GENOMIC DNA]</scope>
    <source>
        <strain evidence="10">ATCC 50177 / NandII</strain>
    </source>
</reference>
<dbReference type="PANTHER" id="PTHR45887:SF1">
    <property type="entry name" value="TRANSLATION INITIATION FACTOR EIF-2B SUBUNIT EPSILON"/>
    <property type="match status" value="1"/>
</dbReference>
<dbReference type="InterPro" id="IPR005835">
    <property type="entry name" value="NTP_transferase_dom"/>
</dbReference>
<dbReference type="Gene3D" id="3.90.550.10">
    <property type="entry name" value="Spore Coat Polysaccharide Biosynthesis Protein SpsA, Chain A"/>
    <property type="match status" value="1"/>
</dbReference>
<dbReference type="GO" id="GO:0005085">
    <property type="term" value="F:guanyl-nucleotide exchange factor activity"/>
    <property type="evidence" value="ECO:0007669"/>
    <property type="project" value="TreeGrafter"/>
</dbReference>
<evidence type="ECO:0000259" key="8">
    <source>
        <dbReference type="PROSITE" id="PS51363"/>
    </source>
</evidence>
<dbReference type="Pfam" id="PF00483">
    <property type="entry name" value="NTP_transferase"/>
    <property type="match status" value="1"/>
</dbReference>
<keyword evidence="3" id="KW-0963">Cytoplasm</keyword>
<sequence length="692" mass="78153">MNTDIQREKKRQAIVVVDSASKKLYPLTMNRPLCLLPLGNACILDYTLYWLASQRVDEVLICCTCFYDEIAEYIKKTNWNVVNVHQNQGGRMQILHPTIQLLAMAECYSTGDVLRAIDNMGIIESPSFLVMNAGTVTNIDLNAIWRDFDKRYKESTYNVMTSVFTHIPCESGKKTEQDLVMVLNEESRILAYGQLLNNEPFSILTSSALSNHRISVCYNVAPAGIFVCGKEVLAHFSDNYDYQDVSRDYLTNEVYNVDFGYCYHAFFNDAFYACCVSSLESYKRVSNEILRRWCYPMVPDNAVMNESRCEFTRGDVYLHRSVALDYSVTIQRRCLIQQGSSVQQEAVLDEVVVGKGCRIGKNCRLKYCVLMDGVQLGDGCVLSDCVLDSGCVLDAGCTLAHCVVGRGVRLGEFFTATGRLVHNEPPVEDEALAALWQPEFALAAPSAGFSVPLTVLEEEGEEREREGSIDYGWGKSALKGCLGFESDEEDEGNQERDVYTQLFEYMQRLMDSKGSDRDDIFMEINCYRMAINCDYSDIVRQLVAVIIDTLVAQHPTPEDWASHSAEITATLRLQNSLLAKFLIGENTQRTIIDDAALYTSQAPEFKPLFGIFLQLLWDSNVVSNETVEGWLSDVKEDEDSKYAELLEEPAVKKMVEFFDESEDSYSFDSSSDYSGYDKSETEKSEDSYSEED</sequence>
<evidence type="ECO:0000256" key="5">
    <source>
        <dbReference type="ARBA" id="ARBA00044345"/>
    </source>
</evidence>
<protein>
    <recommendedName>
        <fullName evidence="4">Translation initiation factor eIF2B subunit epsilon</fullName>
    </recommendedName>
    <alternativeName>
        <fullName evidence="5">eIF2B GDP-GTP exchange factor subunit epsilon</fullName>
    </alternativeName>
</protein>
<dbReference type="Gene3D" id="2.160.10.10">
    <property type="entry name" value="Hexapeptide repeat proteins"/>
    <property type="match status" value="1"/>
</dbReference>
<dbReference type="GO" id="GO:0005851">
    <property type="term" value="C:eukaryotic translation initiation factor 2B complex"/>
    <property type="evidence" value="ECO:0007669"/>
    <property type="project" value="TreeGrafter"/>
</dbReference>
<dbReference type="Proteomes" id="UP000078348">
    <property type="component" value="Unassembled WGS sequence"/>
</dbReference>
<dbReference type="Gene3D" id="1.25.40.180">
    <property type="match status" value="1"/>
</dbReference>
<evidence type="ECO:0000256" key="3">
    <source>
        <dbReference type="ARBA" id="ARBA00022490"/>
    </source>
</evidence>
<dbReference type="InterPro" id="IPR003307">
    <property type="entry name" value="W2_domain"/>
</dbReference>
<dbReference type="Pfam" id="PF25084">
    <property type="entry name" value="LbH_EIF2B"/>
    <property type="match status" value="1"/>
</dbReference>
<dbReference type="InterPro" id="IPR016024">
    <property type="entry name" value="ARM-type_fold"/>
</dbReference>
<dbReference type="GO" id="GO:0031369">
    <property type="term" value="F:translation initiation factor binding"/>
    <property type="evidence" value="ECO:0007669"/>
    <property type="project" value="TreeGrafter"/>
</dbReference>
<evidence type="ECO:0000256" key="2">
    <source>
        <dbReference type="ARBA" id="ARBA00007878"/>
    </source>
</evidence>
<feature type="compositionally biased region" description="Basic and acidic residues" evidence="7">
    <location>
        <begin position="675"/>
        <end position="686"/>
    </location>
</feature>
<name>A0A196SET1_BLAHN</name>
<evidence type="ECO:0000256" key="6">
    <source>
        <dbReference type="ARBA" id="ARBA00046432"/>
    </source>
</evidence>
<evidence type="ECO:0000256" key="7">
    <source>
        <dbReference type="SAM" id="MobiDB-lite"/>
    </source>
</evidence>
<feature type="domain" description="W2" evidence="8">
    <location>
        <begin position="489"/>
        <end position="664"/>
    </location>
</feature>
<dbReference type="InterPro" id="IPR056764">
    <property type="entry name" value="LbH_EIF2B3/5"/>
</dbReference>
<dbReference type="GO" id="GO:0003743">
    <property type="term" value="F:translation initiation factor activity"/>
    <property type="evidence" value="ECO:0007669"/>
    <property type="project" value="UniProtKB-KW"/>
</dbReference>
<comment type="subunit">
    <text evidence="6">Component of the translation initiation factor 2B (eIF2B) complex which is a heterodecamer of two sets of five different subunits: alpha, beta, gamma, delta and epsilon. Subunits alpha, beta and delta comprise a regulatory subcomplex and subunits epsilon and gamma comprise a catalytic subcomplex. Within the complex, the hexameric regulatory complex resides at the center, with the two heterodimeric catalytic subcomplexes bound on opposite sides.</text>
</comment>
<keyword evidence="9" id="KW-0396">Initiation factor</keyword>
<comment type="similarity">
    <text evidence="2">Belongs to the eIF-2B gamma/epsilon subunits family.</text>
</comment>
<keyword evidence="10" id="KW-1185">Reference proteome</keyword>
<feature type="region of interest" description="Disordered" evidence="7">
    <location>
        <begin position="661"/>
        <end position="692"/>
    </location>
</feature>